<keyword evidence="3" id="KW-1185">Reference proteome</keyword>
<protein>
    <submittedName>
        <fullName evidence="2">Sphingosine 1-phosphate receptor 1</fullName>
    </submittedName>
</protein>
<dbReference type="EMBL" id="BKCP01004938">
    <property type="protein sequence ID" value="GER34686.1"/>
    <property type="molecule type" value="Genomic_DNA"/>
</dbReference>
<feature type="transmembrane region" description="Helical" evidence="1">
    <location>
        <begin position="85"/>
        <end position="103"/>
    </location>
</feature>
<keyword evidence="2" id="KW-0675">Receptor</keyword>
<comment type="caution">
    <text evidence="2">The sequence shown here is derived from an EMBL/GenBank/DDBJ whole genome shotgun (WGS) entry which is preliminary data.</text>
</comment>
<dbReference type="AlphaFoldDB" id="A0A5A7PPV4"/>
<dbReference type="OrthoDB" id="1913803at2759"/>
<organism evidence="2 3">
    <name type="scientific">Striga asiatica</name>
    <name type="common">Asiatic witchweed</name>
    <name type="synonym">Buchnera asiatica</name>
    <dbReference type="NCBI Taxonomy" id="4170"/>
    <lineage>
        <taxon>Eukaryota</taxon>
        <taxon>Viridiplantae</taxon>
        <taxon>Streptophyta</taxon>
        <taxon>Embryophyta</taxon>
        <taxon>Tracheophyta</taxon>
        <taxon>Spermatophyta</taxon>
        <taxon>Magnoliopsida</taxon>
        <taxon>eudicotyledons</taxon>
        <taxon>Gunneridae</taxon>
        <taxon>Pentapetalae</taxon>
        <taxon>asterids</taxon>
        <taxon>lamiids</taxon>
        <taxon>Lamiales</taxon>
        <taxon>Orobanchaceae</taxon>
        <taxon>Buchnereae</taxon>
        <taxon>Striga</taxon>
    </lineage>
</organism>
<dbReference type="PANTHER" id="PTHR37172:SF3">
    <property type="entry name" value="TRANSMEMBRANE PROTEIN"/>
    <property type="match status" value="1"/>
</dbReference>
<dbReference type="PANTHER" id="PTHR37172">
    <property type="entry name" value="TRANSMEMBRANE PROTEIN"/>
    <property type="match status" value="1"/>
</dbReference>
<sequence length="197" mass="21762">MDLSSSSESDHQFRTNRNWNESRFKRPFQIVATNLLSLLLPLSFLLLGRLSTARYLLSASDTHHLSSPNSFLRSFFLSHAKNPTILHLLVSAVIVSALAHALTDKIEPGGGRNSEPRRPLRLWAAWIFLCAAQICVGMGIEGSIAAGVDGSRFGRGNGAICRAVFFVGMHETAVWWWRAAGRSQIQWLGSSDTDALR</sequence>
<keyword evidence="1" id="KW-0812">Transmembrane</keyword>
<dbReference type="Proteomes" id="UP000325081">
    <property type="component" value="Unassembled WGS sequence"/>
</dbReference>
<evidence type="ECO:0000256" key="1">
    <source>
        <dbReference type="SAM" id="Phobius"/>
    </source>
</evidence>
<feature type="transmembrane region" description="Helical" evidence="1">
    <location>
        <begin position="123"/>
        <end position="147"/>
    </location>
</feature>
<keyword evidence="1" id="KW-0472">Membrane</keyword>
<gene>
    <name evidence="2" type="ORF">STAS_10931</name>
</gene>
<feature type="transmembrane region" description="Helical" evidence="1">
    <location>
        <begin position="28"/>
        <end position="47"/>
    </location>
</feature>
<evidence type="ECO:0000313" key="3">
    <source>
        <dbReference type="Proteomes" id="UP000325081"/>
    </source>
</evidence>
<accession>A0A5A7PPV4</accession>
<proteinExistence type="predicted"/>
<name>A0A5A7PPV4_STRAF</name>
<keyword evidence="1" id="KW-1133">Transmembrane helix</keyword>
<reference evidence="3" key="1">
    <citation type="journal article" date="2019" name="Curr. Biol.">
        <title>Genome Sequence of Striga asiatica Provides Insight into the Evolution of Plant Parasitism.</title>
        <authorList>
            <person name="Yoshida S."/>
            <person name="Kim S."/>
            <person name="Wafula E.K."/>
            <person name="Tanskanen J."/>
            <person name="Kim Y.M."/>
            <person name="Honaas L."/>
            <person name="Yang Z."/>
            <person name="Spallek T."/>
            <person name="Conn C.E."/>
            <person name="Ichihashi Y."/>
            <person name="Cheong K."/>
            <person name="Cui S."/>
            <person name="Der J.P."/>
            <person name="Gundlach H."/>
            <person name="Jiao Y."/>
            <person name="Hori C."/>
            <person name="Ishida J.K."/>
            <person name="Kasahara H."/>
            <person name="Kiba T."/>
            <person name="Kim M.S."/>
            <person name="Koo N."/>
            <person name="Laohavisit A."/>
            <person name="Lee Y.H."/>
            <person name="Lumba S."/>
            <person name="McCourt P."/>
            <person name="Mortimer J.C."/>
            <person name="Mutuku J.M."/>
            <person name="Nomura T."/>
            <person name="Sasaki-Sekimoto Y."/>
            <person name="Seto Y."/>
            <person name="Wang Y."/>
            <person name="Wakatake T."/>
            <person name="Sakakibara H."/>
            <person name="Demura T."/>
            <person name="Yamaguchi S."/>
            <person name="Yoneyama K."/>
            <person name="Manabe R.I."/>
            <person name="Nelson D.C."/>
            <person name="Schulman A.H."/>
            <person name="Timko M.P."/>
            <person name="dePamphilis C.W."/>
            <person name="Choi D."/>
            <person name="Shirasu K."/>
        </authorList>
    </citation>
    <scope>NUCLEOTIDE SEQUENCE [LARGE SCALE GENOMIC DNA]</scope>
    <source>
        <strain evidence="3">cv. UVA1</strain>
    </source>
</reference>
<evidence type="ECO:0000313" key="2">
    <source>
        <dbReference type="EMBL" id="GER34686.1"/>
    </source>
</evidence>